<dbReference type="PANTHER" id="PTHR37823:SF3">
    <property type="entry name" value="CYTOCHROME C-551"/>
    <property type="match status" value="1"/>
</dbReference>
<dbReference type="NCBIfam" id="NF045774">
    <property type="entry name" value="cytochro_C551"/>
    <property type="match status" value="1"/>
</dbReference>
<dbReference type="PROSITE" id="PS51257">
    <property type="entry name" value="PROKAR_LIPOPROTEIN"/>
    <property type="match status" value="1"/>
</dbReference>
<feature type="binding site" description="axial binding residue" evidence="7">
    <location>
        <position position="56"/>
    </location>
    <ligand>
        <name>heme c</name>
        <dbReference type="ChEBI" id="CHEBI:61717"/>
    </ligand>
    <ligandPart>
        <name>Fe</name>
        <dbReference type="ChEBI" id="CHEBI:18248"/>
    </ligandPart>
</feature>
<keyword evidence="4" id="KW-0249">Electron transport</keyword>
<dbReference type="PATRIC" id="fig|301148.3.peg.3846"/>
<dbReference type="InterPro" id="IPR051811">
    <property type="entry name" value="Cytochrome_c550/c551-like"/>
</dbReference>
<keyword evidence="5 7" id="KW-0408">Iron</keyword>
<dbReference type="GO" id="GO:0009055">
    <property type="term" value="F:electron transfer activity"/>
    <property type="evidence" value="ECO:0007669"/>
    <property type="project" value="InterPro"/>
</dbReference>
<reference evidence="10 11" key="1">
    <citation type="submission" date="2016-01" db="EMBL/GenBank/DDBJ databases">
        <title>Draft Genome Sequences of Seven Thermophilic Sporeformers Isolated from Foods.</title>
        <authorList>
            <person name="Berendsen E.M."/>
            <person name="Wells-Bennik M.H."/>
            <person name="Krawcyk A.O."/>
            <person name="De Jong A."/>
            <person name="Holsappel S."/>
            <person name="Eijlander R.T."/>
            <person name="Kuipers O.P."/>
        </authorList>
    </citation>
    <scope>NUCLEOTIDE SEQUENCE [LARGE SCALE GENOMIC DNA]</scope>
    <source>
        <strain evidence="10 11">B4135</strain>
    </source>
</reference>
<dbReference type="PIRSF" id="PIRSF000025">
    <property type="entry name" value="Cytc_Bsub_c550"/>
    <property type="match status" value="1"/>
</dbReference>
<dbReference type="InterPro" id="IPR054782">
    <property type="entry name" value="Cytochro_C551"/>
</dbReference>
<feature type="binding site" description="axial binding residue" evidence="7">
    <location>
        <position position="91"/>
    </location>
    <ligand>
        <name>heme c</name>
        <dbReference type="ChEBI" id="CHEBI:61717"/>
    </ligand>
    <ligandPart>
        <name>Fe</name>
        <dbReference type="ChEBI" id="CHEBI:18248"/>
    </ligandPart>
</feature>
<gene>
    <name evidence="10" type="ORF">B4135_2342</name>
</gene>
<keyword evidence="8" id="KW-0732">Signal</keyword>
<protein>
    <recommendedName>
        <fullName evidence="9">Cytochrome c domain-containing protein</fullName>
    </recommendedName>
</protein>
<dbReference type="PROSITE" id="PS51007">
    <property type="entry name" value="CYTC"/>
    <property type="match status" value="1"/>
</dbReference>
<organism evidence="10 11">
    <name type="scientific">Caldibacillus debilis</name>
    <dbReference type="NCBI Taxonomy" id="301148"/>
    <lineage>
        <taxon>Bacteria</taxon>
        <taxon>Bacillati</taxon>
        <taxon>Bacillota</taxon>
        <taxon>Bacilli</taxon>
        <taxon>Bacillales</taxon>
        <taxon>Bacillaceae</taxon>
        <taxon>Caldibacillus</taxon>
    </lineage>
</organism>
<feature type="domain" description="Cytochrome c" evidence="9">
    <location>
        <begin position="39"/>
        <end position="112"/>
    </location>
</feature>
<evidence type="ECO:0000256" key="2">
    <source>
        <dbReference type="ARBA" id="ARBA00022617"/>
    </source>
</evidence>
<evidence type="ECO:0000313" key="11">
    <source>
        <dbReference type="Proteomes" id="UP000075683"/>
    </source>
</evidence>
<evidence type="ECO:0000256" key="5">
    <source>
        <dbReference type="ARBA" id="ARBA00023004"/>
    </source>
</evidence>
<dbReference type="Pfam" id="PF13442">
    <property type="entry name" value="Cytochrome_CBB3"/>
    <property type="match status" value="1"/>
</dbReference>
<evidence type="ECO:0000256" key="6">
    <source>
        <dbReference type="PIRSR" id="PIRSR000025-1"/>
    </source>
</evidence>
<feature type="chain" id="PRO_5038923400" description="Cytochrome c domain-containing protein" evidence="8">
    <location>
        <begin position="20"/>
        <end position="112"/>
    </location>
</feature>
<accession>A0A150M242</accession>
<evidence type="ECO:0000256" key="7">
    <source>
        <dbReference type="PIRSR" id="PIRSR000025-2"/>
    </source>
</evidence>
<evidence type="ECO:0000256" key="3">
    <source>
        <dbReference type="ARBA" id="ARBA00022723"/>
    </source>
</evidence>
<dbReference type="Proteomes" id="UP000075683">
    <property type="component" value="Unassembled WGS sequence"/>
</dbReference>
<feature type="signal peptide" evidence="8">
    <location>
        <begin position="1"/>
        <end position="19"/>
    </location>
</feature>
<dbReference type="EMBL" id="LQYT01000050">
    <property type="protein sequence ID" value="KYD18573.1"/>
    <property type="molecule type" value="Genomic_DNA"/>
</dbReference>
<keyword evidence="2 6" id="KW-0349">Heme</keyword>
<dbReference type="InterPro" id="IPR009056">
    <property type="entry name" value="Cyt_c-like_dom"/>
</dbReference>
<feature type="binding site" description="covalent" evidence="6">
    <location>
        <position position="52"/>
    </location>
    <ligand>
        <name>heme c</name>
        <dbReference type="ChEBI" id="CHEBI:61717"/>
    </ligand>
</feature>
<evidence type="ECO:0000256" key="4">
    <source>
        <dbReference type="ARBA" id="ARBA00022982"/>
    </source>
</evidence>
<feature type="binding site" description="covalent" evidence="6">
    <location>
        <position position="55"/>
    </location>
    <ligand>
        <name>heme c</name>
        <dbReference type="ChEBI" id="CHEBI:61717"/>
    </ligand>
</feature>
<evidence type="ECO:0000256" key="1">
    <source>
        <dbReference type="ARBA" id="ARBA00022448"/>
    </source>
</evidence>
<proteinExistence type="predicted"/>
<dbReference type="InterPro" id="IPR012218">
    <property type="entry name" value="Cyt_c_BACSU-c550-type"/>
</dbReference>
<comment type="caution">
    <text evidence="10">The sequence shown here is derived from an EMBL/GenBank/DDBJ whole genome shotgun (WGS) entry which is preliminary data.</text>
</comment>
<dbReference type="GO" id="GO:0016020">
    <property type="term" value="C:membrane"/>
    <property type="evidence" value="ECO:0007669"/>
    <property type="project" value="InterPro"/>
</dbReference>
<keyword evidence="3 7" id="KW-0479">Metal-binding</keyword>
<evidence type="ECO:0000313" key="10">
    <source>
        <dbReference type="EMBL" id="KYD18573.1"/>
    </source>
</evidence>
<evidence type="ECO:0000256" key="8">
    <source>
        <dbReference type="SAM" id="SignalP"/>
    </source>
</evidence>
<name>A0A150M242_9BACI</name>
<evidence type="ECO:0000259" key="9">
    <source>
        <dbReference type="PROSITE" id="PS51007"/>
    </source>
</evidence>
<dbReference type="RefSeq" id="WP_061569076.1">
    <property type="nucleotide sequence ID" value="NZ_LQYT01000050.1"/>
</dbReference>
<keyword evidence="1" id="KW-0813">Transport</keyword>
<sequence length="112" mass="11606">MKKRLLSIAVGLFLLFGLAACGGSKDNGGGNESGGDGGTATASAEKLFEQKCSSCHGGDLKSGYAPDLDKIGSKYSKEEIEKIIVEGKGQMPKGLLQGDDAAKVAEWLAQKK</sequence>
<comment type="PTM">
    <text evidence="6">Binds 1 heme c group covalently per subunit.</text>
</comment>
<dbReference type="STRING" id="301148.B4135_2342"/>
<dbReference type="GO" id="GO:0020037">
    <property type="term" value="F:heme binding"/>
    <property type="evidence" value="ECO:0007669"/>
    <property type="project" value="InterPro"/>
</dbReference>
<dbReference type="PANTHER" id="PTHR37823">
    <property type="entry name" value="CYTOCHROME C-553-LIKE"/>
    <property type="match status" value="1"/>
</dbReference>
<dbReference type="Gene3D" id="1.10.760.10">
    <property type="entry name" value="Cytochrome c-like domain"/>
    <property type="match status" value="1"/>
</dbReference>
<dbReference type="GO" id="GO:0005506">
    <property type="term" value="F:iron ion binding"/>
    <property type="evidence" value="ECO:0007669"/>
    <property type="project" value="InterPro"/>
</dbReference>
<dbReference type="AlphaFoldDB" id="A0A150M242"/>
<dbReference type="SUPFAM" id="SSF46626">
    <property type="entry name" value="Cytochrome c"/>
    <property type="match status" value="1"/>
</dbReference>
<dbReference type="InterPro" id="IPR036909">
    <property type="entry name" value="Cyt_c-like_dom_sf"/>
</dbReference>